<evidence type="ECO:0000313" key="3">
    <source>
        <dbReference type="Proteomes" id="UP000006512"/>
    </source>
</evidence>
<dbReference type="AlphaFoldDB" id="F4QLI9"/>
<keyword evidence="1" id="KW-0732">Signal</keyword>
<feature type="chain" id="PRO_5003320949" evidence="1">
    <location>
        <begin position="25"/>
        <end position="147"/>
    </location>
</feature>
<name>F4QLI9_9CAUL</name>
<dbReference type="STRING" id="715226.ABI_19270"/>
<feature type="signal peptide" evidence="1">
    <location>
        <begin position="1"/>
        <end position="24"/>
    </location>
</feature>
<proteinExistence type="predicted"/>
<dbReference type="eggNOG" id="COG3795">
    <property type="taxonomic scope" value="Bacteria"/>
</dbReference>
<dbReference type="EMBL" id="GL883077">
    <property type="protein sequence ID" value="EGF93487.1"/>
    <property type="molecule type" value="Genomic_DNA"/>
</dbReference>
<sequence>MRFSTFRALTGILGLAVLSGPAQAESFTLFIYEAPSQMALRDDPGEAGQTYWAGYNQFAANLMQAGVLRGGTALNPRDITTLDTSGRRAGTYGASDRILGGYFVIETSDMSAAEALARQAPAVLTGAIEIHRNAPNPTQSAGMTATH</sequence>
<dbReference type="Gene3D" id="3.30.70.1060">
    <property type="entry name" value="Dimeric alpha+beta barrel"/>
    <property type="match status" value="1"/>
</dbReference>
<accession>F4QLI9</accession>
<keyword evidence="3" id="KW-1185">Reference proteome</keyword>
<dbReference type="OrthoDB" id="9807535at2"/>
<evidence type="ECO:0000256" key="1">
    <source>
        <dbReference type="SAM" id="SignalP"/>
    </source>
</evidence>
<dbReference type="InterPro" id="IPR011008">
    <property type="entry name" value="Dimeric_a/b-barrel"/>
</dbReference>
<gene>
    <name evidence="2" type="ORF">ABI_19270</name>
</gene>
<evidence type="ECO:0000313" key="2">
    <source>
        <dbReference type="EMBL" id="EGF93487.1"/>
    </source>
</evidence>
<dbReference type="HOGENOM" id="CLU_1764235_0_0_5"/>
<dbReference type="RefSeq" id="WP_006272685.1">
    <property type="nucleotide sequence ID" value="NZ_GL883077.1"/>
</dbReference>
<dbReference type="SUPFAM" id="SSF54909">
    <property type="entry name" value="Dimeric alpha+beta barrel"/>
    <property type="match status" value="1"/>
</dbReference>
<dbReference type="Proteomes" id="UP000006512">
    <property type="component" value="Unassembled WGS sequence"/>
</dbReference>
<reference evidence="3" key="1">
    <citation type="submission" date="2011-03" db="EMBL/GenBank/DDBJ databases">
        <title>Draft genome sequence of Brevundimonas diminuta.</title>
        <authorList>
            <person name="Brown P.J.B."/>
            <person name="Buechlein A."/>
            <person name="Hemmerich C."/>
            <person name="Brun Y.V."/>
        </authorList>
    </citation>
    <scope>NUCLEOTIDE SEQUENCE [LARGE SCALE GENOMIC DNA]</scope>
    <source>
        <strain evidence="3">C19</strain>
    </source>
</reference>
<organism evidence="2 3">
    <name type="scientific">Asticcacaulis biprosthecium C19</name>
    <dbReference type="NCBI Taxonomy" id="715226"/>
    <lineage>
        <taxon>Bacteria</taxon>
        <taxon>Pseudomonadati</taxon>
        <taxon>Pseudomonadota</taxon>
        <taxon>Alphaproteobacteria</taxon>
        <taxon>Caulobacterales</taxon>
        <taxon>Caulobacteraceae</taxon>
        <taxon>Asticcacaulis</taxon>
    </lineage>
</organism>
<protein>
    <submittedName>
        <fullName evidence="2">Uncharacterized protein</fullName>
    </submittedName>
</protein>